<evidence type="ECO:0000313" key="1">
    <source>
        <dbReference type="EMBL" id="WXB76327.1"/>
    </source>
</evidence>
<proteinExistence type="predicted"/>
<dbReference type="Proteomes" id="UP001382727">
    <property type="component" value="Chromosome"/>
</dbReference>
<keyword evidence="2" id="KW-1185">Reference proteome</keyword>
<dbReference type="EMBL" id="CP144913">
    <property type="protein sequence ID" value="WXB76327.1"/>
    <property type="molecule type" value="Genomic_DNA"/>
</dbReference>
<accession>A0ABZ2MH37</accession>
<reference evidence="1 2" key="1">
    <citation type="submission" date="2024-02" db="EMBL/GenBank/DDBJ databases">
        <title>Janibacter sp. nov., isolated from gut of marine sandworm.</title>
        <authorList>
            <person name="Kim B."/>
            <person name="Jun M.O."/>
            <person name="Shin N.-R."/>
        </authorList>
    </citation>
    <scope>NUCLEOTIDE SEQUENCE [LARGE SCALE GENOMIC DNA]</scope>
    <source>
        <strain evidence="1 2">A1S7</strain>
    </source>
</reference>
<protein>
    <submittedName>
        <fullName evidence="1">Uncharacterized protein</fullName>
    </submittedName>
</protein>
<name>A0ABZ2MH37_9MICO</name>
<dbReference type="RefSeq" id="WP_338749196.1">
    <property type="nucleotide sequence ID" value="NZ_CP144913.1"/>
</dbReference>
<evidence type="ECO:0000313" key="2">
    <source>
        <dbReference type="Proteomes" id="UP001382727"/>
    </source>
</evidence>
<organism evidence="1 2">
    <name type="scientific">Janibacter alittae</name>
    <dbReference type="NCBI Taxonomy" id="3115209"/>
    <lineage>
        <taxon>Bacteria</taxon>
        <taxon>Bacillati</taxon>
        <taxon>Actinomycetota</taxon>
        <taxon>Actinomycetes</taxon>
        <taxon>Micrococcales</taxon>
        <taxon>Intrasporangiaceae</taxon>
        <taxon>Janibacter</taxon>
    </lineage>
</organism>
<sequence length="54" mass="5750">MPVDPDPGWRADPRSTVALGRTLGYSLAMTPTPAPGAVLDERDTNFAIVTADHE</sequence>
<gene>
    <name evidence="1" type="ORF">V1351_15500</name>
</gene>